<keyword evidence="3 7" id="KW-0812">Transmembrane</keyword>
<dbReference type="GO" id="GO:0016020">
    <property type="term" value="C:membrane"/>
    <property type="evidence" value="ECO:0007669"/>
    <property type="project" value="UniProtKB-SubCell"/>
</dbReference>
<accession>A0A7W1XQ86</accession>
<dbReference type="PANTHER" id="PTHR43495:SF5">
    <property type="entry name" value="GAMMA-AMINOBUTYRIC ACID PERMEASE"/>
    <property type="match status" value="1"/>
</dbReference>
<feature type="transmembrane region" description="Helical" evidence="7">
    <location>
        <begin position="12"/>
        <end position="31"/>
    </location>
</feature>
<evidence type="ECO:0000256" key="5">
    <source>
        <dbReference type="ARBA" id="ARBA00022989"/>
    </source>
</evidence>
<organism evidence="9 10">
    <name type="scientific">Thermoactinomyces mirandus</name>
    <dbReference type="NCBI Taxonomy" id="2756294"/>
    <lineage>
        <taxon>Bacteria</taxon>
        <taxon>Bacillati</taxon>
        <taxon>Bacillota</taxon>
        <taxon>Bacilli</taxon>
        <taxon>Bacillales</taxon>
        <taxon>Thermoactinomycetaceae</taxon>
        <taxon>Thermoactinomyces</taxon>
    </lineage>
</organism>
<dbReference type="Gene3D" id="1.20.1740.10">
    <property type="entry name" value="Amino acid/polyamine transporter I"/>
    <property type="match status" value="1"/>
</dbReference>
<evidence type="ECO:0000256" key="7">
    <source>
        <dbReference type="SAM" id="Phobius"/>
    </source>
</evidence>
<reference evidence="9 10" key="1">
    <citation type="submission" date="2020-07" db="EMBL/GenBank/DDBJ databases">
        <title>Thermoactinomyces phylogeny.</title>
        <authorList>
            <person name="Dunlap C."/>
        </authorList>
    </citation>
    <scope>NUCLEOTIDE SEQUENCE [LARGE SCALE GENOMIC DNA]</scope>
    <source>
        <strain evidence="9 10">AMNI-1</strain>
    </source>
</reference>
<feature type="transmembrane region" description="Helical" evidence="7">
    <location>
        <begin position="389"/>
        <end position="412"/>
    </location>
</feature>
<dbReference type="FunFam" id="1.20.1740.10:FF:000001">
    <property type="entry name" value="Amino acid permease"/>
    <property type="match status" value="1"/>
</dbReference>
<dbReference type="PANTHER" id="PTHR43495">
    <property type="entry name" value="GABA PERMEASE"/>
    <property type="match status" value="1"/>
</dbReference>
<keyword evidence="5 7" id="KW-1133">Transmembrane helix</keyword>
<keyword evidence="4" id="KW-0029">Amino-acid transport</keyword>
<evidence type="ECO:0000256" key="3">
    <source>
        <dbReference type="ARBA" id="ARBA00022692"/>
    </source>
</evidence>
<comment type="subcellular location">
    <subcellularLocation>
        <location evidence="1">Membrane</location>
        <topology evidence="1">Multi-pass membrane protein</topology>
    </subcellularLocation>
</comment>
<feature type="transmembrane region" description="Helical" evidence="7">
    <location>
        <begin position="191"/>
        <end position="213"/>
    </location>
</feature>
<feature type="transmembrane region" description="Helical" evidence="7">
    <location>
        <begin position="119"/>
        <end position="141"/>
    </location>
</feature>
<feature type="transmembrane region" description="Helical" evidence="7">
    <location>
        <begin position="85"/>
        <end position="107"/>
    </location>
</feature>
<evidence type="ECO:0000313" key="10">
    <source>
        <dbReference type="Proteomes" id="UP000538292"/>
    </source>
</evidence>
<keyword evidence="10" id="KW-1185">Reference proteome</keyword>
<evidence type="ECO:0000259" key="8">
    <source>
        <dbReference type="Pfam" id="PF00324"/>
    </source>
</evidence>
<name>A0A7W1XQ86_9BACL</name>
<feature type="transmembrane region" description="Helical" evidence="7">
    <location>
        <begin position="43"/>
        <end position="64"/>
    </location>
</feature>
<dbReference type="Proteomes" id="UP000538292">
    <property type="component" value="Unassembled WGS sequence"/>
</dbReference>
<feature type="transmembrane region" description="Helical" evidence="7">
    <location>
        <begin position="153"/>
        <end position="171"/>
    </location>
</feature>
<dbReference type="GO" id="GO:0055085">
    <property type="term" value="P:transmembrane transport"/>
    <property type="evidence" value="ECO:0007669"/>
    <property type="project" value="InterPro"/>
</dbReference>
<feature type="domain" description="Amino acid permease/ SLC12A" evidence="8">
    <location>
        <begin position="12"/>
        <end position="417"/>
    </location>
</feature>
<feature type="transmembrane region" description="Helical" evidence="7">
    <location>
        <begin position="358"/>
        <end position="377"/>
    </location>
</feature>
<proteinExistence type="predicted"/>
<gene>
    <name evidence="9" type="ORF">H2C83_02125</name>
</gene>
<dbReference type="AlphaFoldDB" id="A0A7W1XQ86"/>
<evidence type="ECO:0000256" key="6">
    <source>
        <dbReference type="ARBA" id="ARBA00023136"/>
    </source>
</evidence>
<dbReference type="EMBL" id="JACEOL010000006">
    <property type="protein sequence ID" value="MBA4601140.1"/>
    <property type="molecule type" value="Genomic_DNA"/>
</dbReference>
<protein>
    <submittedName>
        <fullName evidence="9">Amino acid permease</fullName>
    </submittedName>
</protein>
<dbReference type="Pfam" id="PF00324">
    <property type="entry name" value="AA_permease"/>
    <property type="match status" value="1"/>
</dbReference>
<comment type="caution">
    <text evidence="9">The sequence shown here is derived from an EMBL/GenBank/DDBJ whole genome shotgun (WGS) entry which is preliminary data.</text>
</comment>
<feature type="transmembrane region" description="Helical" evidence="7">
    <location>
        <begin position="418"/>
        <end position="436"/>
    </location>
</feature>
<evidence type="ECO:0000256" key="4">
    <source>
        <dbReference type="ARBA" id="ARBA00022970"/>
    </source>
</evidence>
<keyword evidence="6 7" id="KW-0472">Membrane</keyword>
<keyword evidence="2" id="KW-0813">Transport</keyword>
<evidence type="ECO:0000313" key="9">
    <source>
        <dbReference type="EMBL" id="MBA4601140.1"/>
    </source>
</evidence>
<evidence type="ECO:0000256" key="2">
    <source>
        <dbReference type="ARBA" id="ARBA00022448"/>
    </source>
</evidence>
<feature type="transmembrane region" description="Helical" evidence="7">
    <location>
        <begin position="283"/>
        <end position="305"/>
    </location>
</feature>
<sequence length="454" mass="49615">MGQLQQKLRPRHVQMIALGGAIGAGIFQGSAETIHAAGPGVLISYFFAGLLLFVVMSALAEMALANKGLDLRGLLFKALGYQVSFVIGWFYFITWILVMAVEITAAGSFLKFWFPDQPLWLLSFLIALILIGLNLLSVGLFGEVEFWLTGIKIFTLLAFVVLGAGLMFGLIPTDHPPMLSNLTAHGGFLPLGWTGLVSSLLIVIFSYGGTEMVGLTITEMKNPEQSLPKVIKSVILRIFLFYVFPLFIIMGLIPWNEVGRAGSPFVQVFSAVGFKGVAHMMNFILLIAVTSAANTGIYSSSRVLYSLARQKEAPAIFSRLNRNGVPVNSLIVSGASLFLGSIVALFAQEKVFQYLMGIPGYSTILLWMMICLAQLKLRKQYQQMPFFKVALYPYLTMLTFGILATIFVALLFNPDNMVNSIVYASLMTVLIITAKLKSSQLTGDPLPDTPTSTS</sequence>
<feature type="transmembrane region" description="Helical" evidence="7">
    <location>
        <begin position="234"/>
        <end position="255"/>
    </location>
</feature>
<feature type="transmembrane region" description="Helical" evidence="7">
    <location>
        <begin position="325"/>
        <end position="346"/>
    </location>
</feature>
<dbReference type="InterPro" id="IPR004841">
    <property type="entry name" value="AA-permease/SLC12A_dom"/>
</dbReference>
<dbReference type="PIRSF" id="PIRSF006060">
    <property type="entry name" value="AA_transporter"/>
    <property type="match status" value="1"/>
</dbReference>
<dbReference type="GO" id="GO:0006865">
    <property type="term" value="P:amino acid transport"/>
    <property type="evidence" value="ECO:0007669"/>
    <property type="project" value="UniProtKB-KW"/>
</dbReference>
<evidence type="ECO:0000256" key="1">
    <source>
        <dbReference type="ARBA" id="ARBA00004141"/>
    </source>
</evidence>
<dbReference type="RefSeq" id="WP_181737310.1">
    <property type="nucleotide sequence ID" value="NZ_JACEOL010000006.1"/>
</dbReference>